<dbReference type="AlphaFoldDB" id="A0A848IWG0"/>
<accession>A0A848IWG0</accession>
<dbReference type="EMBL" id="JABBNU010000002">
    <property type="protein sequence ID" value="NMM47601.1"/>
    <property type="molecule type" value="Genomic_DNA"/>
</dbReference>
<evidence type="ECO:0000313" key="1">
    <source>
        <dbReference type="EMBL" id="NMM47601.1"/>
    </source>
</evidence>
<keyword evidence="2" id="KW-1185">Reference proteome</keyword>
<evidence type="ECO:0000313" key="2">
    <source>
        <dbReference type="Proteomes" id="UP000559010"/>
    </source>
</evidence>
<organism evidence="1 2">
    <name type="scientific">Marinigracilibium pacificum</name>
    <dbReference type="NCBI Taxonomy" id="2729599"/>
    <lineage>
        <taxon>Bacteria</taxon>
        <taxon>Pseudomonadati</taxon>
        <taxon>Bacteroidota</taxon>
        <taxon>Cytophagia</taxon>
        <taxon>Cytophagales</taxon>
        <taxon>Flammeovirgaceae</taxon>
        <taxon>Marinigracilibium</taxon>
    </lineage>
</organism>
<gene>
    <name evidence="1" type="ORF">HH304_04255</name>
</gene>
<evidence type="ECO:0008006" key="3">
    <source>
        <dbReference type="Google" id="ProtNLM"/>
    </source>
</evidence>
<name>A0A848IWG0_9BACT</name>
<protein>
    <recommendedName>
        <fullName evidence="3">Outer membrane protein beta-barrel domain-containing protein</fullName>
    </recommendedName>
</protein>
<dbReference type="Proteomes" id="UP000559010">
    <property type="component" value="Unassembled WGS sequence"/>
</dbReference>
<proteinExistence type="predicted"/>
<comment type="caution">
    <text evidence="1">The sequence shown here is derived from an EMBL/GenBank/DDBJ whole genome shotgun (WGS) entry which is preliminary data.</text>
</comment>
<reference evidence="1 2" key="1">
    <citation type="submission" date="2020-04" db="EMBL/GenBank/DDBJ databases">
        <title>Flammeovirgaceae bacterium KN852 isolated from deep sea.</title>
        <authorList>
            <person name="Zhang D.-C."/>
        </authorList>
    </citation>
    <scope>NUCLEOTIDE SEQUENCE [LARGE SCALE GENOMIC DNA]</scope>
    <source>
        <strain evidence="1 2">KN852</strain>
    </source>
</reference>
<dbReference type="RefSeq" id="WP_169678221.1">
    <property type="nucleotide sequence ID" value="NZ_JABBNU010000002.1"/>
</dbReference>
<sequence>MKMIFSLAIMLFANDCLGQNSDSTTTPFLKGKWISGLSGTISSGTTISDTTTQRGFNNNYGINLSTGRFMKDRLLVGAIFNATRQNSTEIIERNAEQLFVGPLVSYYISKSEQGSLFFSLSPGYSSYLDEIAIVRNGIRQGEKVKGDGFAIYFRFGYAYAIHRRILLELGLNITNSWINAERISFPSNDSSQDKLQLGSLSFSFGFNVLLDDFFF</sequence>